<organism evidence="9 10">
    <name type="scientific">Thermithiobacillus plumbiphilus</name>
    <dbReference type="NCBI Taxonomy" id="1729899"/>
    <lineage>
        <taxon>Bacteria</taxon>
        <taxon>Pseudomonadati</taxon>
        <taxon>Pseudomonadota</taxon>
        <taxon>Acidithiobacillia</taxon>
        <taxon>Acidithiobacillales</taxon>
        <taxon>Thermithiobacillaceae</taxon>
        <taxon>Thermithiobacillus</taxon>
    </lineage>
</organism>
<evidence type="ECO:0000256" key="8">
    <source>
        <dbReference type="SAM" id="SignalP"/>
    </source>
</evidence>
<comment type="subcellular location">
    <subcellularLocation>
        <location evidence="1">Cell outer membrane</location>
        <topology evidence="1">Multi-pass membrane protein</topology>
    </subcellularLocation>
</comment>
<evidence type="ECO:0000313" key="10">
    <source>
        <dbReference type="Proteomes" id="UP001446205"/>
    </source>
</evidence>
<feature type="signal peptide" evidence="8">
    <location>
        <begin position="1"/>
        <end position="30"/>
    </location>
</feature>
<gene>
    <name evidence="9" type="ORF">WOB96_05200</name>
</gene>
<keyword evidence="4" id="KW-0812">Transmembrane</keyword>
<proteinExistence type="inferred from homology"/>
<evidence type="ECO:0000313" key="9">
    <source>
        <dbReference type="EMBL" id="MEK8089157.1"/>
    </source>
</evidence>
<name>A0ABU9D8G9_9PROT</name>
<dbReference type="Proteomes" id="UP001446205">
    <property type="component" value="Unassembled WGS sequence"/>
</dbReference>
<keyword evidence="5 8" id="KW-0732">Signal</keyword>
<keyword evidence="6" id="KW-0472">Membrane</keyword>
<reference evidence="9 10" key="1">
    <citation type="submission" date="2024-04" db="EMBL/GenBank/DDBJ databases">
        <authorList>
            <person name="Abashina T."/>
            <person name="Shaikin A."/>
        </authorList>
    </citation>
    <scope>NUCLEOTIDE SEQUENCE [LARGE SCALE GENOMIC DNA]</scope>
    <source>
        <strain evidence="9 10">AAFK</strain>
    </source>
</reference>
<feature type="chain" id="PRO_5045609793" evidence="8">
    <location>
        <begin position="31"/>
        <end position="467"/>
    </location>
</feature>
<keyword evidence="10" id="KW-1185">Reference proteome</keyword>
<evidence type="ECO:0000256" key="7">
    <source>
        <dbReference type="ARBA" id="ARBA00023237"/>
    </source>
</evidence>
<evidence type="ECO:0000256" key="3">
    <source>
        <dbReference type="ARBA" id="ARBA00022452"/>
    </source>
</evidence>
<dbReference type="Gene3D" id="2.40.160.60">
    <property type="entry name" value="Outer membrane protein transport protein (OMPP1/FadL/TodX)"/>
    <property type="match status" value="1"/>
</dbReference>
<evidence type="ECO:0000256" key="2">
    <source>
        <dbReference type="ARBA" id="ARBA00008163"/>
    </source>
</evidence>
<evidence type="ECO:0000256" key="6">
    <source>
        <dbReference type="ARBA" id="ARBA00023136"/>
    </source>
</evidence>
<dbReference type="EMBL" id="JBBPCO010000004">
    <property type="protein sequence ID" value="MEK8089157.1"/>
    <property type="molecule type" value="Genomic_DNA"/>
</dbReference>
<dbReference type="RefSeq" id="WP_341370222.1">
    <property type="nucleotide sequence ID" value="NZ_JBBPCO010000004.1"/>
</dbReference>
<sequence length="467" mass="49038">MQQAPMRKNNLLAVSIAAVLGLGASGSAFAVNGFQVIGYGEDQVAVGGAVTANPTSAMTALSNPAGMTMIGERADFSMEAFMPDVKLDATNSAFTGFNATPNPNPGGTAKSSGDLYGLPSIGWVGQTGVQNLFFGGGMYATAGLGADFGSVNLNTQANPLAGNTNPTVFNGYSNVTMFRVSPALGYKISPQLSVGAALNVNMLMLGFRETFTNMINPANGSAFDVNFNLGRAGQAFGLGGTLGLIYDPLPGLVRLGASYTTKANFQDTEFELAAGDISGFPDVSAAQGNPNAGAPNSAGTYKAAFDFPQQAAVGLALMPEGPLTLSADVKWINYKDTLKDFYVTGNGRTWNLQPKWDDVWVYAAGATYKPMPGMKFMVGYNYSDAPVSNSATFNNLIFPAIVKHHITTGFNYQLGKNWDIGGALQYIPKETITGENDMQQPDGSIGSSNIKLSNQITTIGMNLGYRF</sequence>
<dbReference type="InterPro" id="IPR005017">
    <property type="entry name" value="OMPP1/FadL/TodX"/>
</dbReference>
<evidence type="ECO:0000256" key="1">
    <source>
        <dbReference type="ARBA" id="ARBA00004571"/>
    </source>
</evidence>
<protein>
    <submittedName>
        <fullName evidence="9">Outer membrane protein transport protein</fullName>
    </submittedName>
</protein>
<dbReference type="SUPFAM" id="SSF56935">
    <property type="entry name" value="Porins"/>
    <property type="match status" value="1"/>
</dbReference>
<keyword evidence="7" id="KW-0998">Cell outer membrane</keyword>
<dbReference type="Pfam" id="PF03349">
    <property type="entry name" value="Toluene_X"/>
    <property type="match status" value="1"/>
</dbReference>
<dbReference type="PANTHER" id="PTHR35093">
    <property type="entry name" value="OUTER MEMBRANE PROTEIN NMB0088-RELATED"/>
    <property type="match status" value="1"/>
</dbReference>
<keyword evidence="3" id="KW-1134">Transmembrane beta strand</keyword>
<evidence type="ECO:0000256" key="4">
    <source>
        <dbReference type="ARBA" id="ARBA00022692"/>
    </source>
</evidence>
<evidence type="ECO:0000256" key="5">
    <source>
        <dbReference type="ARBA" id="ARBA00022729"/>
    </source>
</evidence>
<comment type="caution">
    <text evidence="9">The sequence shown here is derived from an EMBL/GenBank/DDBJ whole genome shotgun (WGS) entry which is preliminary data.</text>
</comment>
<comment type="similarity">
    <text evidence="2">Belongs to the OmpP1/FadL family.</text>
</comment>
<accession>A0ABU9D8G9</accession>
<dbReference type="PANTHER" id="PTHR35093:SF8">
    <property type="entry name" value="OUTER MEMBRANE PROTEIN NMB0088-RELATED"/>
    <property type="match status" value="1"/>
</dbReference>